<name>A0ABN8AJ73_9PROT</name>
<feature type="compositionally biased region" description="Low complexity" evidence="1">
    <location>
        <begin position="100"/>
        <end position="109"/>
    </location>
</feature>
<dbReference type="Proteomes" id="UP000839052">
    <property type="component" value="Chromosome"/>
</dbReference>
<dbReference type="InterPro" id="IPR002048">
    <property type="entry name" value="EF_hand_dom"/>
</dbReference>
<reference evidence="4 5" key="1">
    <citation type="submission" date="2021-10" db="EMBL/GenBank/DDBJ databases">
        <authorList>
            <person name="Koch H."/>
        </authorList>
    </citation>
    <scope>NUCLEOTIDE SEQUENCE [LARGE SCALE GENOMIC DNA]</scope>
    <source>
        <strain evidence="4">6680</strain>
    </source>
</reference>
<evidence type="ECO:0000313" key="5">
    <source>
        <dbReference type="Proteomes" id="UP000839052"/>
    </source>
</evidence>
<feature type="domain" description="EF-hand" evidence="3">
    <location>
        <begin position="61"/>
        <end position="87"/>
    </location>
</feature>
<protein>
    <submittedName>
        <fullName evidence="4">EF hand</fullName>
    </submittedName>
</protein>
<proteinExistence type="predicted"/>
<dbReference type="RefSeq" id="WP_239795726.1">
    <property type="nucleotide sequence ID" value="NZ_OU912926.1"/>
</dbReference>
<feature type="signal peptide" evidence="2">
    <location>
        <begin position="1"/>
        <end position="23"/>
    </location>
</feature>
<dbReference type="PROSITE" id="PS00018">
    <property type="entry name" value="EF_HAND_1"/>
    <property type="match status" value="1"/>
</dbReference>
<dbReference type="InterPro" id="IPR018247">
    <property type="entry name" value="EF_Hand_1_Ca_BS"/>
</dbReference>
<evidence type="ECO:0000256" key="2">
    <source>
        <dbReference type="SAM" id="SignalP"/>
    </source>
</evidence>
<dbReference type="Gene3D" id="1.10.238.10">
    <property type="entry name" value="EF-hand"/>
    <property type="match status" value="1"/>
</dbReference>
<dbReference type="EMBL" id="OU912926">
    <property type="protein sequence ID" value="CAG9931646.1"/>
    <property type="molecule type" value="Genomic_DNA"/>
</dbReference>
<feature type="compositionally biased region" description="Basic and acidic residues" evidence="1">
    <location>
        <begin position="148"/>
        <end position="161"/>
    </location>
</feature>
<accession>A0ABN8AJ73</accession>
<evidence type="ECO:0000259" key="3">
    <source>
        <dbReference type="PROSITE" id="PS50222"/>
    </source>
</evidence>
<gene>
    <name evidence="4" type="ORF">NTG6680_0393</name>
</gene>
<dbReference type="Pfam" id="PF13202">
    <property type="entry name" value="EF-hand_5"/>
    <property type="match status" value="1"/>
</dbReference>
<organism evidence="4 5">
    <name type="scientific">Candidatus Nitrotoga arctica</name>
    <dbReference type="NCBI Taxonomy" id="453162"/>
    <lineage>
        <taxon>Bacteria</taxon>
        <taxon>Pseudomonadati</taxon>
        <taxon>Pseudomonadota</taxon>
        <taxon>Betaproteobacteria</taxon>
        <taxon>Nitrosomonadales</taxon>
        <taxon>Gallionellaceae</taxon>
        <taxon>Candidatus Nitrotoga</taxon>
    </lineage>
</organism>
<dbReference type="SUPFAM" id="SSF47473">
    <property type="entry name" value="EF-hand"/>
    <property type="match status" value="1"/>
</dbReference>
<feature type="compositionally biased region" description="Polar residues" evidence="1">
    <location>
        <begin position="124"/>
        <end position="145"/>
    </location>
</feature>
<feature type="region of interest" description="Disordered" evidence="1">
    <location>
        <begin position="62"/>
        <end position="168"/>
    </location>
</feature>
<sequence length="168" mass="18418">MKKSFNYLAITTCFVLGTSLAHADADSSQGNMHDQMFKAMDSNSDEKVTRDEFNNYGAKKFQQMDANGDGQLSTDEMKAAYKKMMSGENNKMSDRDMGSRKAGSKSGSKMDSANPKSDTKATDSSDNSCCWTPNSGANKSSNKMGGSQDKRMGDTRNKKMDDEDDDDD</sequence>
<dbReference type="InterPro" id="IPR011992">
    <property type="entry name" value="EF-hand-dom_pair"/>
</dbReference>
<dbReference type="SMART" id="SM00054">
    <property type="entry name" value="EFh"/>
    <property type="match status" value="2"/>
</dbReference>
<feature type="chain" id="PRO_5047477645" evidence="2">
    <location>
        <begin position="24"/>
        <end position="168"/>
    </location>
</feature>
<evidence type="ECO:0000313" key="4">
    <source>
        <dbReference type="EMBL" id="CAG9931646.1"/>
    </source>
</evidence>
<evidence type="ECO:0000256" key="1">
    <source>
        <dbReference type="SAM" id="MobiDB-lite"/>
    </source>
</evidence>
<keyword evidence="5" id="KW-1185">Reference proteome</keyword>
<dbReference type="PROSITE" id="PS50222">
    <property type="entry name" value="EF_HAND_2"/>
    <property type="match status" value="1"/>
</dbReference>
<keyword evidence="2" id="KW-0732">Signal</keyword>